<comment type="pathway">
    <text evidence="1">Protein modification; protein ubiquitination.</text>
</comment>
<dbReference type="OrthoDB" id="6270329at2759"/>
<dbReference type="PROSITE" id="PS50089">
    <property type="entry name" value="ZF_RING_2"/>
    <property type="match status" value="1"/>
</dbReference>
<dbReference type="PANTHER" id="PTHR46016:SF1">
    <property type="entry name" value="RING-TYPE DOMAIN-CONTAINING PROTEIN"/>
    <property type="match status" value="1"/>
</dbReference>
<evidence type="ECO:0000256" key="3">
    <source>
        <dbReference type="ARBA" id="ARBA00022723"/>
    </source>
</evidence>
<dbReference type="GeneID" id="119737932"/>
<name>A0A914AWP7_PATMI</name>
<evidence type="ECO:0008006" key="12">
    <source>
        <dbReference type="Google" id="ProtNLM"/>
    </source>
</evidence>
<accession>A0A914AWP7</accession>
<dbReference type="InterPro" id="IPR034734">
    <property type="entry name" value="ZF_C2HC_RNF"/>
</dbReference>
<evidence type="ECO:0000256" key="5">
    <source>
        <dbReference type="ARBA" id="ARBA00022786"/>
    </source>
</evidence>
<evidence type="ECO:0000259" key="9">
    <source>
        <dbReference type="PROSITE" id="PS51803"/>
    </source>
</evidence>
<keyword evidence="3" id="KW-0479">Metal-binding</keyword>
<evidence type="ECO:0000313" key="11">
    <source>
        <dbReference type="Proteomes" id="UP000887568"/>
    </source>
</evidence>
<protein>
    <recommendedName>
        <fullName evidence="12">Zinc finger protein 313</fullName>
    </recommendedName>
</protein>
<evidence type="ECO:0000256" key="1">
    <source>
        <dbReference type="ARBA" id="ARBA00004906"/>
    </source>
</evidence>
<dbReference type="InterPro" id="IPR013083">
    <property type="entry name" value="Znf_RING/FYVE/PHD"/>
</dbReference>
<sequence length="216" mass="24328">MATGDESDDGLKCAICLDVYCKPIKITCEHTFCEECLAPYLDVPSPNCPLCRKVFDPKKKAKAKDIEKQISSTKSVCTGCSKKMSMSKIRSHTATCPKMGTMTDSASKFKPVATTSQKAPRDVPNRSTFKCPFCGLKNLDSNDLNRHCNKEHKETTMSVVCPICASMPWGDPNYQSSNFIEHLNLRHKFEYDTYVDYNQDEEEILQKVLESSLQDK</sequence>
<dbReference type="Pfam" id="PF05605">
    <property type="entry name" value="zf-Di19"/>
    <property type="match status" value="1"/>
</dbReference>
<evidence type="ECO:0000313" key="10">
    <source>
        <dbReference type="EnsemblMetazoa" id="XP_038068535.1"/>
    </source>
</evidence>
<dbReference type="EnsemblMetazoa" id="XM_038212607.1">
    <property type="protein sequence ID" value="XP_038068535.1"/>
    <property type="gene ID" value="LOC119737932"/>
</dbReference>
<dbReference type="GO" id="GO:0006511">
    <property type="term" value="P:ubiquitin-dependent protein catabolic process"/>
    <property type="evidence" value="ECO:0007669"/>
    <property type="project" value="TreeGrafter"/>
</dbReference>
<dbReference type="GO" id="GO:0000209">
    <property type="term" value="P:protein polyubiquitination"/>
    <property type="evidence" value="ECO:0007669"/>
    <property type="project" value="TreeGrafter"/>
</dbReference>
<evidence type="ECO:0000256" key="7">
    <source>
        <dbReference type="PROSITE-ProRule" id="PRU00175"/>
    </source>
</evidence>
<dbReference type="SMART" id="SM00184">
    <property type="entry name" value="RING"/>
    <property type="match status" value="1"/>
</dbReference>
<dbReference type="Gene3D" id="3.30.160.60">
    <property type="entry name" value="Classic Zinc Finger"/>
    <property type="match status" value="1"/>
</dbReference>
<feature type="domain" description="RING-type" evidence="8">
    <location>
        <begin position="13"/>
        <end position="52"/>
    </location>
</feature>
<dbReference type="OMA" id="AHTFCGD"/>
<dbReference type="InterPro" id="IPR051438">
    <property type="entry name" value="RNF_E3_ubiq-protein_ligase"/>
</dbReference>
<dbReference type="Gene3D" id="3.30.40.10">
    <property type="entry name" value="Zinc/RING finger domain, C3HC4 (zinc finger)"/>
    <property type="match status" value="1"/>
</dbReference>
<keyword evidence="4 7" id="KW-0863">Zinc-finger</keyword>
<dbReference type="GO" id="GO:0008270">
    <property type="term" value="F:zinc ion binding"/>
    <property type="evidence" value="ECO:0007669"/>
    <property type="project" value="UniProtKB-KW"/>
</dbReference>
<dbReference type="Pfam" id="PF13923">
    <property type="entry name" value="zf-C3HC4_2"/>
    <property type="match status" value="1"/>
</dbReference>
<dbReference type="PROSITE" id="PS00518">
    <property type="entry name" value="ZF_RING_1"/>
    <property type="match status" value="1"/>
</dbReference>
<dbReference type="GO" id="GO:0061630">
    <property type="term" value="F:ubiquitin protein ligase activity"/>
    <property type="evidence" value="ECO:0007669"/>
    <property type="project" value="TreeGrafter"/>
</dbReference>
<dbReference type="Pfam" id="PF18574">
    <property type="entry name" value="zf_C2HC_14"/>
    <property type="match status" value="1"/>
</dbReference>
<dbReference type="InterPro" id="IPR017907">
    <property type="entry name" value="Znf_RING_CS"/>
</dbReference>
<organism evidence="10 11">
    <name type="scientific">Patiria miniata</name>
    <name type="common">Bat star</name>
    <name type="synonym">Asterina miniata</name>
    <dbReference type="NCBI Taxonomy" id="46514"/>
    <lineage>
        <taxon>Eukaryota</taxon>
        <taxon>Metazoa</taxon>
        <taxon>Echinodermata</taxon>
        <taxon>Eleutherozoa</taxon>
        <taxon>Asterozoa</taxon>
        <taxon>Asteroidea</taxon>
        <taxon>Valvatacea</taxon>
        <taxon>Valvatida</taxon>
        <taxon>Asterinidae</taxon>
        <taxon>Patiria</taxon>
    </lineage>
</organism>
<keyword evidence="11" id="KW-1185">Reference proteome</keyword>
<keyword evidence="5" id="KW-0833">Ubl conjugation pathway</keyword>
<dbReference type="RefSeq" id="XP_038068535.1">
    <property type="nucleotide sequence ID" value="XM_038212607.1"/>
</dbReference>
<keyword evidence="2" id="KW-0808">Transferase</keyword>
<dbReference type="InterPro" id="IPR008598">
    <property type="entry name" value="Di19_Zn-bd"/>
</dbReference>
<keyword evidence="6" id="KW-0862">Zinc</keyword>
<proteinExistence type="predicted"/>
<dbReference type="InterPro" id="IPR001841">
    <property type="entry name" value="Znf_RING"/>
</dbReference>
<dbReference type="PANTHER" id="PTHR46016">
    <property type="entry name" value="ZINC FINGER, RING/FYVE/PHD-TYPE"/>
    <property type="match status" value="1"/>
</dbReference>
<evidence type="ECO:0000259" key="8">
    <source>
        <dbReference type="PROSITE" id="PS50089"/>
    </source>
</evidence>
<dbReference type="SUPFAM" id="SSF57850">
    <property type="entry name" value="RING/U-box"/>
    <property type="match status" value="1"/>
</dbReference>
<dbReference type="Proteomes" id="UP000887568">
    <property type="component" value="Unplaced"/>
</dbReference>
<feature type="domain" description="C2HC RNF-type" evidence="9">
    <location>
        <begin position="77"/>
        <end position="96"/>
    </location>
</feature>
<dbReference type="PROSITE" id="PS51803">
    <property type="entry name" value="ZF_C2HC_RNF"/>
    <property type="match status" value="1"/>
</dbReference>
<evidence type="ECO:0000256" key="6">
    <source>
        <dbReference type="ARBA" id="ARBA00022833"/>
    </source>
</evidence>
<evidence type="ECO:0000256" key="4">
    <source>
        <dbReference type="ARBA" id="ARBA00022771"/>
    </source>
</evidence>
<evidence type="ECO:0000256" key="2">
    <source>
        <dbReference type="ARBA" id="ARBA00022679"/>
    </source>
</evidence>
<dbReference type="AlphaFoldDB" id="A0A914AWP7"/>
<reference evidence="10" key="1">
    <citation type="submission" date="2022-11" db="UniProtKB">
        <authorList>
            <consortium name="EnsemblMetazoa"/>
        </authorList>
    </citation>
    <scope>IDENTIFICATION</scope>
</reference>